<evidence type="ECO:0000313" key="11">
    <source>
        <dbReference type="Proteomes" id="UP000054408"/>
    </source>
</evidence>
<evidence type="ECO:0000256" key="5">
    <source>
        <dbReference type="ARBA" id="ARBA00022723"/>
    </source>
</evidence>
<dbReference type="FunFam" id="3.30.540.10:FF:000004">
    <property type="entry name" value="Inositol-1-monophosphatase"/>
    <property type="match status" value="1"/>
</dbReference>
<name>A0A0L0DJA8_THETB</name>
<dbReference type="RefSeq" id="XP_013762289.1">
    <property type="nucleotide sequence ID" value="XM_013906835.1"/>
</dbReference>
<evidence type="ECO:0000256" key="2">
    <source>
        <dbReference type="ARBA" id="ARBA00001946"/>
    </source>
</evidence>
<sequence>MAETQAIPSTRVEDHDLLGYLDIVTEVAKEAGALIAAAYAKPAKHSRVQTKATEVDLVTETDVASEKLIFTRLAAAFPDFARIGEESAAESGVVPPLTDAPTWICDPLDGTTNFVHRFPFVAVCIGLAINKEPVLGVVYMPMLNELYTAAKGHGARLNGAKISASGITAINDALIAQEVGSTRTTDKVDFLKTNYGALIGDTPGVHAHSLRFLGSAACNTCYVAKGAQDAYFEWGPHCWDFCAAAIVATEAGATVCSTDGSPFDLYDRRMLVASTRELADAIVAQIDTTYPQPREDEPSES</sequence>
<evidence type="ECO:0000256" key="1">
    <source>
        <dbReference type="ARBA" id="ARBA00001033"/>
    </source>
</evidence>
<organism evidence="10 11">
    <name type="scientific">Thecamonas trahens ATCC 50062</name>
    <dbReference type="NCBI Taxonomy" id="461836"/>
    <lineage>
        <taxon>Eukaryota</taxon>
        <taxon>Apusozoa</taxon>
        <taxon>Apusomonadida</taxon>
        <taxon>Apusomonadidae</taxon>
        <taxon>Thecamonas</taxon>
    </lineage>
</organism>
<dbReference type="InterPro" id="IPR000760">
    <property type="entry name" value="Inositol_monophosphatase-like"/>
</dbReference>
<evidence type="ECO:0000256" key="7">
    <source>
        <dbReference type="ARBA" id="ARBA00022842"/>
    </source>
</evidence>
<gene>
    <name evidence="10" type="ORF">AMSG_01117</name>
</gene>
<dbReference type="EMBL" id="GL349436">
    <property type="protein sequence ID" value="KNC52290.1"/>
    <property type="molecule type" value="Genomic_DNA"/>
</dbReference>
<comment type="pathway">
    <text evidence="3 9">Polyol metabolism; myo-inositol biosynthesis; myo-inositol from D-glucose 6-phosphate: step 2/2.</text>
</comment>
<dbReference type="InterPro" id="IPR020552">
    <property type="entry name" value="Inositol_monoPase_Li-sen"/>
</dbReference>
<dbReference type="GO" id="GO:0046854">
    <property type="term" value="P:phosphatidylinositol phosphate biosynthetic process"/>
    <property type="evidence" value="ECO:0007669"/>
    <property type="project" value="InterPro"/>
</dbReference>
<dbReference type="PRINTS" id="PR00377">
    <property type="entry name" value="IMPHPHTASES"/>
</dbReference>
<dbReference type="PROSITE" id="PS00630">
    <property type="entry name" value="IMP_2"/>
    <property type="match status" value="1"/>
</dbReference>
<evidence type="ECO:0000256" key="3">
    <source>
        <dbReference type="ARBA" id="ARBA00005152"/>
    </source>
</evidence>
<dbReference type="Gene3D" id="3.30.540.10">
    <property type="entry name" value="Fructose-1,6-Bisphosphatase, subunit A, domain 1"/>
    <property type="match status" value="1"/>
</dbReference>
<feature type="binding site" evidence="8">
    <location>
        <position position="108"/>
    </location>
    <ligand>
        <name>Mg(2+)</name>
        <dbReference type="ChEBI" id="CHEBI:18420"/>
        <label>1</label>
        <note>catalytic</note>
    </ligand>
</feature>
<dbReference type="GO" id="GO:0008934">
    <property type="term" value="F:inositol monophosphate 1-phosphatase activity"/>
    <property type="evidence" value="ECO:0007669"/>
    <property type="project" value="InterPro"/>
</dbReference>
<dbReference type="PRINTS" id="PR00378">
    <property type="entry name" value="LIIMPHPHTASE"/>
</dbReference>
<dbReference type="Pfam" id="PF00459">
    <property type="entry name" value="Inositol_P"/>
    <property type="match status" value="1"/>
</dbReference>
<dbReference type="FunFam" id="3.40.190.80:FF:000002">
    <property type="entry name" value="Inositol-1-monophosphatase"/>
    <property type="match status" value="1"/>
</dbReference>
<reference evidence="10 11" key="1">
    <citation type="submission" date="2010-05" db="EMBL/GenBank/DDBJ databases">
        <title>The Genome Sequence of Thecamonas trahens ATCC 50062.</title>
        <authorList>
            <consortium name="The Broad Institute Genome Sequencing Platform"/>
            <person name="Russ C."/>
            <person name="Cuomo C."/>
            <person name="Shea T."/>
            <person name="Young S.K."/>
            <person name="Zeng Q."/>
            <person name="Koehrsen M."/>
            <person name="Haas B."/>
            <person name="Borodovsky M."/>
            <person name="Guigo R."/>
            <person name="Alvarado L."/>
            <person name="Berlin A."/>
            <person name="Bochicchio J."/>
            <person name="Borenstein D."/>
            <person name="Chapman S."/>
            <person name="Chen Z."/>
            <person name="Freedman E."/>
            <person name="Gellesch M."/>
            <person name="Goldberg J."/>
            <person name="Griggs A."/>
            <person name="Gujja S."/>
            <person name="Heilman E."/>
            <person name="Heiman D."/>
            <person name="Hepburn T."/>
            <person name="Howarth C."/>
            <person name="Jen D."/>
            <person name="Larson L."/>
            <person name="Mehta T."/>
            <person name="Park D."/>
            <person name="Pearson M."/>
            <person name="Roberts A."/>
            <person name="Saif S."/>
            <person name="Shenoy N."/>
            <person name="Sisk P."/>
            <person name="Stolte C."/>
            <person name="Sykes S."/>
            <person name="Thomson T."/>
            <person name="Walk T."/>
            <person name="White J."/>
            <person name="Yandava C."/>
            <person name="Burger G."/>
            <person name="Gray M.W."/>
            <person name="Holland P.W.H."/>
            <person name="King N."/>
            <person name="Lang F.B.F."/>
            <person name="Roger A.J."/>
            <person name="Ruiz-Trillo I."/>
            <person name="Lander E."/>
            <person name="Nusbaum C."/>
        </authorList>
    </citation>
    <scope>NUCLEOTIDE SEQUENCE [LARGE SCALE GENOMIC DNA]</scope>
    <source>
        <strain evidence="10 11">ATCC 50062</strain>
    </source>
</reference>
<dbReference type="GO" id="GO:0007165">
    <property type="term" value="P:signal transduction"/>
    <property type="evidence" value="ECO:0007669"/>
    <property type="project" value="TreeGrafter"/>
</dbReference>
<evidence type="ECO:0000313" key="10">
    <source>
        <dbReference type="EMBL" id="KNC52290.1"/>
    </source>
</evidence>
<evidence type="ECO:0000256" key="4">
    <source>
        <dbReference type="ARBA" id="ARBA00009759"/>
    </source>
</evidence>
<keyword evidence="6 9" id="KW-0378">Hydrolase</keyword>
<feature type="non-terminal residue" evidence="10">
    <location>
        <position position="1"/>
    </location>
</feature>
<dbReference type="Gene3D" id="3.40.190.80">
    <property type="match status" value="1"/>
</dbReference>
<dbReference type="Proteomes" id="UP000054408">
    <property type="component" value="Unassembled WGS sequence"/>
</dbReference>
<dbReference type="InterPro" id="IPR020550">
    <property type="entry name" value="Inositol_monophosphatase_CS"/>
</dbReference>
<dbReference type="GO" id="GO:0006021">
    <property type="term" value="P:inositol biosynthetic process"/>
    <property type="evidence" value="ECO:0007669"/>
    <property type="project" value="UniProtKB-UniPathway"/>
</dbReference>
<comment type="catalytic activity">
    <reaction evidence="1 9">
        <text>a myo-inositol phosphate + H2O = myo-inositol + phosphate</text>
        <dbReference type="Rhea" id="RHEA:24056"/>
        <dbReference type="ChEBI" id="CHEBI:15377"/>
        <dbReference type="ChEBI" id="CHEBI:17268"/>
        <dbReference type="ChEBI" id="CHEBI:43474"/>
        <dbReference type="ChEBI" id="CHEBI:84139"/>
        <dbReference type="EC" id="3.1.3.25"/>
    </reaction>
</comment>
<dbReference type="PANTHER" id="PTHR20854">
    <property type="entry name" value="INOSITOL MONOPHOSPHATASE"/>
    <property type="match status" value="1"/>
</dbReference>
<dbReference type="PANTHER" id="PTHR20854:SF4">
    <property type="entry name" value="INOSITOL-1-MONOPHOSPHATASE-RELATED"/>
    <property type="match status" value="1"/>
</dbReference>
<dbReference type="AlphaFoldDB" id="A0A0L0DJA8"/>
<feature type="binding site" evidence="8">
    <location>
        <position position="109"/>
    </location>
    <ligand>
        <name>Mg(2+)</name>
        <dbReference type="ChEBI" id="CHEBI:18420"/>
        <label>1</label>
        <note>catalytic</note>
    </ligand>
</feature>
<evidence type="ECO:0000256" key="6">
    <source>
        <dbReference type="ARBA" id="ARBA00022801"/>
    </source>
</evidence>
<dbReference type="CDD" id="cd01639">
    <property type="entry name" value="IMPase"/>
    <property type="match status" value="1"/>
</dbReference>
<keyword evidence="7 8" id="KW-0460">Magnesium</keyword>
<keyword evidence="5 8" id="KW-0479">Metal-binding</keyword>
<comment type="cofactor">
    <cofactor evidence="2 8 9">
        <name>Mg(2+)</name>
        <dbReference type="ChEBI" id="CHEBI:18420"/>
    </cofactor>
</comment>
<dbReference type="SUPFAM" id="SSF56655">
    <property type="entry name" value="Carbohydrate phosphatase"/>
    <property type="match status" value="1"/>
</dbReference>
<dbReference type="InterPro" id="IPR033942">
    <property type="entry name" value="IMPase"/>
</dbReference>
<comment type="similarity">
    <text evidence="4 9">Belongs to the inositol monophosphatase superfamily.</text>
</comment>
<dbReference type="eggNOG" id="KOG2951">
    <property type="taxonomic scope" value="Eukaryota"/>
</dbReference>
<feature type="binding site" evidence="8">
    <location>
        <position position="85"/>
    </location>
    <ligand>
        <name>Mg(2+)</name>
        <dbReference type="ChEBI" id="CHEBI:18420"/>
        <label>1</label>
        <note>catalytic</note>
    </ligand>
</feature>
<proteinExistence type="inferred from homology"/>
<feature type="binding site" evidence="8">
    <location>
        <position position="240"/>
    </location>
    <ligand>
        <name>Mg(2+)</name>
        <dbReference type="ChEBI" id="CHEBI:18420"/>
        <label>1</label>
        <note>catalytic</note>
    </ligand>
</feature>
<feature type="binding site" evidence="8">
    <location>
        <position position="106"/>
    </location>
    <ligand>
        <name>Mg(2+)</name>
        <dbReference type="ChEBI" id="CHEBI:18420"/>
        <label>1</label>
        <note>catalytic</note>
    </ligand>
</feature>
<dbReference type="GO" id="GO:0046872">
    <property type="term" value="F:metal ion binding"/>
    <property type="evidence" value="ECO:0007669"/>
    <property type="project" value="UniProtKB-KW"/>
</dbReference>
<evidence type="ECO:0000256" key="9">
    <source>
        <dbReference type="RuleBase" id="RU364068"/>
    </source>
</evidence>
<dbReference type="EC" id="3.1.3.25" evidence="9"/>
<evidence type="ECO:0000256" key="8">
    <source>
        <dbReference type="PIRSR" id="PIRSR600760-2"/>
    </source>
</evidence>
<accession>A0A0L0DJA8</accession>
<dbReference type="OMA" id="ERGLHPW"/>
<dbReference type="GeneID" id="25560886"/>
<dbReference type="OrthoDB" id="10254945at2759"/>
<dbReference type="STRING" id="461836.A0A0L0DJA8"/>
<keyword evidence="11" id="KW-1185">Reference proteome</keyword>
<protein>
    <recommendedName>
        <fullName evidence="9">Inositol-1-monophosphatase</fullName>
        <ecNumber evidence="9">3.1.3.25</ecNumber>
    </recommendedName>
</protein>
<dbReference type="UniPathway" id="UPA00823">
    <property type="reaction ID" value="UER00788"/>
</dbReference>